<keyword evidence="1" id="KW-1133">Transmembrane helix</keyword>
<dbReference type="InterPro" id="IPR046139">
    <property type="entry name" value="DUF6141"/>
</dbReference>
<gene>
    <name evidence="2" type="ORF">J0895_08125</name>
</gene>
<comment type="caution">
    <text evidence="2">The sequence shown here is derived from an EMBL/GenBank/DDBJ whole genome shotgun (WGS) entry which is preliminary data.</text>
</comment>
<reference evidence="2 3" key="1">
    <citation type="submission" date="2021-03" db="EMBL/GenBank/DDBJ databases">
        <title>Metabolic Capacity of the Antarctic Cyanobacterium Phormidium pseudopriestleyi that Sustains Oxygenic Photosynthesis in the Presence of Hydrogen Sulfide.</title>
        <authorList>
            <person name="Lumian J.E."/>
            <person name="Jungblut A.D."/>
            <person name="Dillon M.L."/>
            <person name="Hawes I."/>
            <person name="Doran P.T."/>
            <person name="Mackey T.J."/>
            <person name="Dick G.J."/>
            <person name="Grettenberger C.L."/>
            <person name="Sumner D.Y."/>
        </authorList>
    </citation>
    <scope>NUCLEOTIDE SEQUENCE [LARGE SCALE GENOMIC DNA]</scope>
    <source>
        <strain evidence="2 3">FRX01</strain>
    </source>
</reference>
<dbReference type="Pfam" id="PF19638">
    <property type="entry name" value="DUF6141"/>
    <property type="match status" value="1"/>
</dbReference>
<keyword evidence="1" id="KW-0812">Transmembrane</keyword>
<dbReference type="Proteomes" id="UP000664844">
    <property type="component" value="Unassembled WGS sequence"/>
</dbReference>
<accession>A0ABS3FPM2</accession>
<feature type="transmembrane region" description="Helical" evidence="1">
    <location>
        <begin position="35"/>
        <end position="57"/>
    </location>
</feature>
<organism evidence="2 3">
    <name type="scientific">Phormidium pseudopriestleyi FRX01</name>
    <dbReference type="NCBI Taxonomy" id="1759528"/>
    <lineage>
        <taxon>Bacteria</taxon>
        <taxon>Bacillati</taxon>
        <taxon>Cyanobacteriota</taxon>
        <taxon>Cyanophyceae</taxon>
        <taxon>Oscillatoriophycideae</taxon>
        <taxon>Oscillatoriales</taxon>
        <taxon>Oscillatoriaceae</taxon>
        <taxon>Phormidium</taxon>
    </lineage>
</organism>
<evidence type="ECO:0000313" key="2">
    <source>
        <dbReference type="EMBL" id="MBO0349068.1"/>
    </source>
</evidence>
<protein>
    <recommendedName>
        <fullName evidence="4">Bacterial Pleckstrin homology domain-containing protein</fullName>
    </recommendedName>
</protein>
<feature type="transmembrane region" description="Helical" evidence="1">
    <location>
        <begin position="69"/>
        <end position="87"/>
    </location>
</feature>
<name>A0ABS3FPM2_9CYAN</name>
<dbReference type="RefSeq" id="WP_207087604.1">
    <property type="nucleotide sequence ID" value="NZ_JAFLQW010000225.1"/>
</dbReference>
<keyword evidence="1" id="KW-0472">Membrane</keyword>
<keyword evidence="3" id="KW-1185">Reference proteome</keyword>
<proteinExistence type="predicted"/>
<sequence>MEKRTTASMSDEVRIDEEIYATLLFREVQQFRQGWIWFVLVCSSLAALSAAMMPFFLEQSWEENTILNIILIGFGIVFGVFFPILFYSAKLVTEVRTDGLYLSFYPLLFKRIQVPFESIVKSEVINYHPLRDYGGWGVRYGPQGKAFNVSGDRGVLLKLKNGEKILIGSHQPEQLASLLKLAR</sequence>
<dbReference type="EMBL" id="JAFLQW010000225">
    <property type="protein sequence ID" value="MBO0349068.1"/>
    <property type="molecule type" value="Genomic_DNA"/>
</dbReference>
<evidence type="ECO:0008006" key="4">
    <source>
        <dbReference type="Google" id="ProtNLM"/>
    </source>
</evidence>
<evidence type="ECO:0000256" key="1">
    <source>
        <dbReference type="SAM" id="Phobius"/>
    </source>
</evidence>
<evidence type="ECO:0000313" key="3">
    <source>
        <dbReference type="Proteomes" id="UP000664844"/>
    </source>
</evidence>